<feature type="domain" description="Flavodoxin-like" evidence="5">
    <location>
        <begin position="1"/>
        <end position="117"/>
    </location>
</feature>
<evidence type="ECO:0000256" key="2">
    <source>
        <dbReference type="ARBA" id="ARBA00022630"/>
    </source>
</evidence>
<evidence type="ECO:0000313" key="6">
    <source>
        <dbReference type="EMBL" id="NGG71072.1"/>
    </source>
</evidence>
<dbReference type="Pfam" id="PF00258">
    <property type="entry name" value="Flavodoxin_1"/>
    <property type="match status" value="1"/>
</dbReference>
<keyword evidence="3" id="KW-0288">FMN</keyword>
<reference evidence="6" key="1">
    <citation type="submission" date="2020-02" db="EMBL/GenBank/DDBJ databases">
        <title>WGS of Carbapenem-Resistant Entrobacteriaceae.</title>
        <authorList>
            <person name="Tokajian S."/>
            <person name="El Chaar M."/>
            <person name="El Khoury M."/>
        </authorList>
    </citation>
    <scope>NUCLEOTIDE SEQUENCE</scope>
    <source>
        <strain evidence="6">ECM_49</strain>
    </source>
</reference>
<feature type="non-terminal residue" evidence="6">
    <location>
        <position position="136"/>
    </location>
</feature>
<comment type="cofactor">
    <cofactor evidence="1">
        <name>FMN</name>
        <dbReference type="ChEBI" id="CHEBI:58210"/>
    </cofactor>
</comment>
<comment type="caution">
    <text evidence="6">The sequence shown here is derived from an EMBL/GenBank/DDBJ whole genome shotgun (WGS) entry which is preliminary data.</text>
</comment>
<proteinExistence type="predicted"/>
<dbReference type="PANTHER" id="PTHR19384:SF128">
    <property type="entry name" value="NADPH OXIDOREDUCTASE A"/>
    <property type="match status" value="1"/>
</dbReference>
<evidence type="ECO:0000256" key="3">
    <source>
        <dbReference type="ARBA" id="ARBA00022643"/>
    </source>
</evidence>
<dbReference type="GO" id="GO:0010181">
    <property type="term" value="F:FMN binding"/>
    <property type="evidence" value="ECO:0007669"/>
    <property type="project" value="InterPro"/>
</dbReference>
<feature type="non-terminal residue" evidence="6">
    <location>
        <position position="1"/>
    </location>
</feature>
<dbReference type="PRINTS" id="PR00369">
    <property type="entry name" value="FLAVODOXIN"/>
</dbReference>
<keyword evidence="4" id="KW-0249">Electron transport</keyword>
<dbReference type="Gene3D" id="3.40.50.360">
    <property type="match status" value="1"/>
</dbReference>
<protein>
    <submittedName>
        <fullName evidence="6">Sulfite reductase</fullName>
    </submittedName>
</protein>
<dbReference type="GO" id="GO:0050660">
    <property type="term" value="F:flavin adenine dinucleotide binding"/>
    <property type="evidence" value="ECO:0007669"/>
    <property type="project" value="TreeGrafter"/>
</dbReference>
<keyword evidence="2" id="KW-0285">Flavoprotein</keyword>
<gene>
    <name evidence="6" type="ORF">G5609_26340</name>
</gene>
<dbReference type="PANTHER" id="PTHR19384">
    <property type="entry name" value="NITRIC OXIDE SYNTHASE-RELATED"/>
    <property type="match status" value="1"/>
</dbReference>
<dbReference type="SUPFAM" id="SSF52218">
    <property type="entry name" value="Flavoproteins"/>
    <property type="match status" value="1"/>
</dbReference>
<dbReference type="InterPro" id="IPR001094">
    <property type="entry name" value="Flavdoxin-like"/>
</dbReference>
<dbReference type="InterPro" id="IPR029039">
    <property type="entry name" value="Flavoprotein-like_sf"/>
</dbReference>
<organism evidence="6">
    <name type="scientific">Escherichia coli</name>
    <dbReference type="NCBI Taxonomy" id="562"/>
    <lineage>
        <taxon>Bacteria</taxon>
        <taxon>Pseudomonadati</taxon>
        <taxon>Pseudomonadota</taxon>
        <taxon>Gammaproteobacteria</taxon>
        <taxon>Enterobacterales</taxon>
        <taxon>Enterobacteriaceae</taxon>
        <taxon>Escherichia</taxon>
    </lineage>
</organism>
<sequence>LFSAQRAVRLVNAGDLSLTEFPESPLVVLICATTGDGDAPEEALPLFHFLHSVQAPSLTEIRYAVLALGNRAYPQFCQAGKNFDNRLHALGAQRILPRAEADSDYQVTADNWISQLLPELLNLTPPADEERLSRFT</sequence>
<dbReference type="RefSeq" id="WP_205895460.1">
    <property type="nucleotide sequence ID" value="NZ_JAAJSE010000177.1"/>
</dbReference>
<evidence type="ECO:0000256" key="1">
    <source>
        <dbReference type="ARBA" id="ARBA00001917"/>
    </source>
</evidence>
<dbReference type="EMBL" id="JAAJSE010000177">
    <property type="protein sequence ID" value="NGG71072.1"/>
    <property type="molecule type" value="Genomic_DNA"/>
</dbReference>
<name>A0A6G4NSV4_ECOLX</name>
<evidence type="ECO:0000259" key="5">
    <source>
        <dbReference type="PROSITE" id="PS50902"/>
    </source>
</evidence>
<dbReference type="GO" id="GO:0005829">
    <property type="term" value="C:cytosol"/>
    <property type="evidence" value="ECO:0007669"/>
    <property type="project" value="TreeGrafter"/>
</dbReference>
<dbReference type="GO" id="GO:0016491">
    <property type="term" value="F:oxidoreductase activity"/>
    <property type="evidence" value="ECO:0007669"/>
    <property type="project" value="TreeGrafter"/>
</dbReference>
<dbReference type="InterPro" id="IPR008254">
    <property type="entry name" value="Flavodoxin/NO_synth"/>
</dbReference>
<evidence type="ECO:0000256" key="4">
    <source>
        <dbReference type="ARBA" id="ARBA00022982"/>
    </source>
</evidence>
<keyword evidence="4" id="KW-0813">Transport</keyword>
<dbReference type="PROSITE" id="PS50902">
    <property type="entry name" value="FLAVODOXIN_LIKE"/>
    <property type="match status" value="1"/>
</dbReference>
<dbReference type="AlphaFoldDB" id="A0A6G4NSV4"/>
<accession>A0A6G4NSV4</accession>